<dbReference type="InterPro" id="IPR013783">
    <property type="entry name" value="Ig-like_fold"/>
</dbReference>
<organism evidence="4 5">
    <name type="scientific">Fusarium globosum</name>
    <dbReference type="NCBI Taxonomy" id="78864"/>
    <lineage>
        <taxon>Eukaryota</taxon>
        <taxon>Fungi</taxon>
        <taxon>Dikarya</taxon>
        <taxon>Ascomycota</taxon>
        <taxon>Pezizomycotina</taxon>
        <taxon>Sordariomycetes</taxon>
        <taxon>Hypocreomycetidae</taxon>
        <taxon>Hypocreales</taxon>
        <taxon>Nectriaceae</taxon>
        <taxon>Fusarium</taxon>
        <taxon>Fusarium fujikuroi species complex</taxon>
    </lineage>
</organism>
<feature type="region of interest" description="Disordered" evidence="1">
    <location>
        <begin position="696"/>
        <end position="727"/>
    </location>
</feature>
<dbReference type="InterPro" id="IPR051532">
    <property type="entry name" value="Ester_Hydrolysis_Enzymes"/>
</dbReference>
<dbReference type="Gene3D" id="2.60.40.10">
    <property type="entry name" value="Immunoglobulins"/>
    <property type="match status" value="2"/>
</dbReference>
<dbReference type="SUPFAM" id="SSF52266">
    <property type="entry name" value="SGNH hydrolase"/>
    <property type="match status" value="1"/>
</dbReference>
<feature type="signal peptide" evidence="2">
    <location>
        <begin position="1"/>
        <end position="26"/>
    </location>
</feature>
<dbReference type="InterPro" id="IPR036116">
    <property type="entry name" value="FN3_sf"/>
</dbReference>
<dbReference type="Proteomes" id="UP000532311">
    <property type="component" value="Unassembled WGS sequence"/>
</dbReference>
<evidence type="ECO:0000259" key="3">
    <source>
        <dbReference type="PROSITE" id="PS50853"/>
    </source>
</evidence>
<dbReference type="InterPro" id="IPR003961">
    <property type="entry name" value="FN3_dom"/>
</dbReference>
<dbReference type="Pfam" id="PF00041">
    <property type="entry name" value="fn3"/>
    <property type="match status" value="1"/>
</dbReference>
<sequence length="973" mass="104858">MYRLNHFFLCVSAAVWLCTAWAKAETQSTPAVAAPTNITIPPSSIGFSSALRHEASAVVESDYSASSDAQETRFYPTSIPQNEVLNHMVPLLPPMQVGLELPDAEDLKANLTSSPSERERIGINADSLLARQDALRVMIVGDSISQGQEGDWTWRYRIWQWFQENEISAQFVGPYKGTVEPEEAEQPQPPPLYGTTPVTLPPRTSGGYAKGVDSRFLSNCNHFCVWGRAAAVDKGIIRETLTQNPADLMLLMLGFNDIGWFYTNAYGTIDSIATIIDEARETNPKMKFVVGNIIHRTFIGGREDLVANTDIINDMLPEEVENWSTSESPVYLADIAKYYDCRPGGCPAGYDGLHPNAWGEYQIAHGFSKTLVNKLNMGSKPLAIPSQIDASLARNLPVPSNFRVFSSPQGVTATWDPVYGAYSYDMKVSINGGDNGFSGLTASFNRWDSHWPIDGWNYAVSVRASAGDNIKGSFTGTLTAEAKPQLAPPPQNVNVKATEAGFTVTWDNPKGLYTDSIDRYNIIYWDWKSDHCSYLNGAAFESSPGKVTGLPPRINYLIALVTWNENGEGFPILVSNAVPGYGTPETPSGVKVDTIDATSVRITWDDVGPEAGGYRVWSRNINEKDSKFQVIANVTMGSLCNEEYFIFPGVWNYAFAVSAFNGDNESGRSSGIIASKPTSDTPQDFKCPAQPVWCPGGGEVDVPGNPGDPGTPTDPDDPDETQPPTSTGIPNVACFANLILSSPLTDELCASYGCIGDDCFDGRCLGDDYVEGCTRPSDASTSTSTSCEMPVVTNTWSPGNSHGAIPVLGAGGNLGNIEITGDGAKLTLTVSSPPSGTSGPPGGEPTGGNPPSEKNHRVIINLERIPSGGEIGGTDAWVVFERMLEDPPVQVCNTRPLSTTYIYTDDIGTYPAVDLGPFTAYGKSGCKYNANNKDIIGTLSCQGVSGISCERNDEEDVYCDLGAVIKSSLVCTW</sequence>
<feature type="compositionally biased region" description="Low complexity" evidence="1">
    <location>
        <begin position="700"/>
        <end position="713"/>
    </location>
</feature>
<dbReference type="InterPro" id="IPR036514">
    <property type="entry name" value="SGNH_hydro_sf"/>
</dbReference>
<dbReference type="GO" id="GO:0004622">
    <property type="term" value="F:phosphatidylcholine lysophospholipase activity"/>
    <property type="evidence" value="ECO:0007669"/>
    <property type="project" value="TreeGrafter"/>
</dbReference>
<dbReference type="CDD" id="cd00063">
    <property type="entry name" value="FN3"/>
    <property type="match status" value="2"/>
</dbReference>
<proteinExistence type="predicted"/>
<evidence type="ECO:0000313" key="5">
    <source>
        <dbReference type="Proteomes" id="UP000532311"/>
    </source>
</evidence>
<feature type="region of interest" description="Disordered" evidence="1">
    <location>
        <begin position="827"/>
        <end position="854"/>
    </location>
</feature>
<protein>
    <submittedName>
        <fullName evidence="4">Carbohydrate esterase family 3</fullName>
    </submittedName>
</protein>
<dbReference type="EMBL" id="JAAQPF010001372">
    <property type="protein sequence ID" value="KAF5688010.1"/>
    <property type="molecule type" value="Genomic_DNA"/>
</dbReference>
<evidence type="ECO:0000313" key="4">
    <source>
        <dbReference type="EMBL" id="KAF5688010.1"/>
    </source>
</evidence>
<feature type="chain" id="PRO_5034096550" evidence="2">
    <location>
        <begin position="27"/>
        <end position="973"/>
    </location>
</feature>
<keyword evidence="5" id="KW-1185">Reference proteome</keyword>
<gene>
    <name evidence="4" type="ORF">FGLOB1_14727</name>
</gene>
<dbReference type="Gene3D" id="3.40.50.1110">
    <property type="entry name" value="SGNH hydrolase"/>
    <property type="match status" value="1"/>
</dbReference>
<accession>A0A8H5X9M8</accession>
<dbReference type="SMART" id="SM00060">
    <property type="entry name" value="FN3"/>
    <property type="match status" value="2"/>
</dbReference>
<evidence type="ECO:0000256" key="1">
    <source>
        <dbReference type="SAM" id="MobiDB-lite"/>
    </source>
</evidence>
<feature type="region of interest" description="Disordered" evidence="1">
    <location>
        <begin position="667"/>
        <end position="686"/>
    </location>
</feature>
<reference evidence="4 5" key="1">
    <citation type="submission" date="2020-05" db="EMBL/GenBank/DDBJ databases">
        <title>Identification and distribution of gene clusters putatively required for synthesis of sphingolipid metabolism inhibitors in phylogenetically diverse species of the filamentous fungus Fusarium.</title>
        <authorList>
            <person name="Kim H.-S."/>
            <person name="Busman M."/>
            <person name="Brown D.W."/>
            <person name="Divon H."/>
            <person name="Uhlig S."/>
            <person name="Proctor R.H."/>
        </authorList>
    </citation>
    <scope>NUCLEOTIDE SEQUENCE [LARGE SCALE GENOMIC DNA]</scope>
    <source>
        <strain evidence="4 5">NRRL 26131</strain>
    </source>
</reference>
<evidence type="ECO:0000256" key="2">
    <source>
        <dbReference type="SAM" id="SignalP"/>
    </source>
</evidence>
<dbReference type="SUPFAM" id="SSF49265">
    <property type="entry name" value="Fibronectin type III"/>
    <property type="match status" value="1"/>
</dbReference>
<dbReference type="PANTHER" id="PTHR30383:SF2">
    <property type="entry name" value="CELLULOSE-BINDING PROTEIN"/>
    <property type="match status" value="1"/>
</dbReference>
<keyword evidence="2" id="KW-0732">Signal</keyword>
<name>A0A8H5X9M8_9HYPO</name>
<dbReference type="PROSITE" id="PS50853">
    <property type="entry name" value="FN3"/>
    <property type="match status" value="1"/>
</dbReference>
<feature type="domain" description="Fibronectin type-III" evidence="3">
    <location>
        <begin position="489"/>
        <end position="586"/>
    </location>
</feature>
<comment type="caution">
    <text evidence="4">The sequence shown here is derived from an EMBL/GenBank/DDBJ whole genome shotgun (WGS) entry which is preliminary data.</text>
</comment>
<dbReference type="PANTHER" id="PTHR30383">
    <property type="entry name" value="THIOESTERASE 1/PROTEASE 1/LYSOPHOSPHOLIPASE L1"/>
    <property type="match status" value="1"/>
</dbReference>
<dbReference type="AlphaFoldDB" id="A0A8H5X9M8"/>